<dbReference type="SUPFAM" id="SSF69065">
    <property type="entry name" value="RNase III domain-like"/>
    <property type="match status" value="1"/>
</dbReference>
<evidence type="ECO:0000256" key="9">
    <source>
        <dbReference type="ARBA" id="ARBA00022722"/>
    </source>
</evidence>
<evidence type="ECO:0000256" key="14">
    <source>
        <dbReference type="ARBA" id="ARBA00022884"/>
    </source>
</evidence>
<dbReference type="SMART" id="SM00535">
    <property type="entry name" value="RIBOc"/>
    <property type="match status" value="1"/>
</dbReference>
<comment type="catalytic activity">
    <reaction evidence="1 15">
        <text>Endonucleolytic cleavage to 5'-phosphomonoester.</text>
        <dbReference type="EC" id="3.1.26.3"/>
    </reaction>
</comment>
<dbReference type="Pfam" id="PF00035">
    <property type="entry name" value="dsrm"/>
    <property type="match status" value="1"/>
</dbReference>
<comment type="subcellular location">
    <subcellularLocation>
        <location evidence="2 15">Cytoplasm</location>
    </subcellularLocation>
</comment>
<dbReference type="SMART" id="SM00358">
    <property type="entry name" value="DSRM"/>
    <property type="match status" value="1"/>
</dbReference>
<dbReference type="PROSITE" id="PS50137">
    <property type="entry name" value="DS_RBD"/>
    <property type="match status" value="1"/>
</dbReference>
<evidence type="ECO:0000256" key="16">
    <source>
        <dbReference type="SAM" id="MobiDB-lite"/>
    </source>
</evidence>
<evidence type="ECO:0000256" key="5">
    <source>
        <dbReference type="ARBA" id="ARBA00022490"/>
    </source>
</evidence>
<comment type="caution">
    <text evidence="19">The sequence shown here is derived from an EMBL/GenBank/DDBJ whole genome shotgun (WGS) entry which is preliminary data.</text>
</comment>
<feature type="binding site" evidence="15">
    <location>
        <position position="69"/>
    </location>
    <ligand>
        <name>Mg(2+)</name>
        <dbReference type="ChEBI" id="CHEBI:18420"/>
    </ligand>
</feature>
<dbReference type="GO" id="GO:0006364">
    <property type="term" value="P:rRNA processing"/>
    <property type="evidence" value="ECO:0007669"/>
    <property type="project" value="UniProtKB-UniRule"/>
</dbReference>
<keyword evidence="6 15" id="KW-0698">rRNA processing</keyword>
<sequence>MEFKEIENIIEKDIHAKAGLVAFRKEMTGFLERTDLVIGNEALYIQAFMHSSYINDLQLNKIHNNERLEFLGDAVLELMVSDYIYNRFSELPEGDLTKLRANIVCEPSLVVFASKLHMEPLIMLGRGEEKTGGRKRPSIISDTFEAFLGALYLDQGSSAVWTFLEKFVFPEVKNANYNAVVDYKTALQEHMHRNYRKAVEYKLMEATGPSHDKTFVTGVYMEDRLMGKGFGRSKKESEQRAAEQALSETNGGENH</sequence>
<evidence type="ECO:0000256" key="2">
    <source>
        <dbReference type="ARBA" id="ARBA00004496"/>
    </source>
</evidence>
<evidence type="ECO:0000256" key="10">
    <source>
        <dbReference type="ARBA" id="ARBA00022723"/>
    </source>
</evidence>
<evidence type="ECO:0000256" key="7">
    <source>
        <dbReference type="ARBA" id="ARBA00022664"/>
    </source>
</evidence>
<organism evidence="19 20">
    <name type="scientific">Candidatus Salinicoccus stercoripullorum</name>
    <dbReference type="NCBI Taxonomy" id="2838756"/>
    <lineage>
        <taxon>Bacteria</taxon>
        <taxon>Bacillati</taxon>
        <taxon>Bacillota</taxon>
        <taxon>Bacilli</taxon>
        <taxon>Bacillales</taxon>
        <taxon>Staphylococcaceae</taxon>
        <taxon>Salinicoccus</taxon>
    </lineage>
</organism>
<comment type="cofactor">
    <cofactor evidence="15">
        <name>Mg(2+)</name>
        <dbReference type="ChEBI" id="CHEBI:18420"/>
    </cofactor>
</comment>
<evidence type="ECO:0000256" key="11">
    <source>
        <dbReference type="ARBA" id="ARBA00022759"/>
    </source>
</evidence>
<feature type="active site" evidence="15">
    <location>
        <position position="73"/>
    </location>
</feature>
<dbReference type="HAMAP" id="MF_00104">
    <property type="entry name" value="RNase_III"/>
    <property type="match status" value="1"/>
</dbReference>
<dbReference type="PANTHER" id="PTHR11207:SF0">
    <property type="entry name" value="RIBONUCLEASE 3"/>
    <property type="match status" value="1"/>
</dbReference>
<evidence type="ECO:0000256" key="4">
    <source>
        <dbReference type="ARBA" id="ARBA00011738"/>
    </source>
</evidence>
<name>A0A9D1TYR5_9STAP</name>
<evidence type="ECO:0000256" key="1">
    <source>
        <dbReference type="ARBA" id="ARBA00000109"/>
    </source>
</evidence>
<dbReference type="GO" id="GO:0010468">
    <property type="term" value="P:regulation of gene expression"/>
    <property type="evidence" value="ECO:0007669"/>
    <property type="project" value="TreeGrafter"/>
</dbReference>
<evidence type="ECO:0000259" key="17">
    <source>
        <dbReference type="PROSITE" id="PS50137"/>
    </source>
</evidence>
<reference evidence="19" key="2">
    <citation type="submission" date="2021-04" db="EMBL/GenBank/DDBJ databases">
        <authorList>
            <person name="Gilroy R."/>
        </authorList>
    </citation>
    <scope>NUCLEOTIDE SEQUENCE</scope>
    <source>
        <strain evidence="19">ChiHjej13B12-752</strain>
    </source>
</reference>
<dbReference type="GO" id="GO:0008033">
    <property type="term" value="P:tRNA processing"/>
    <property type="evidence" value="ECO:0007669"/>
    <property type="project" value="UniProtKB-KW"/>
</dbReference>
<keyword evidence="15" id="KW-0699">rRNA-binding</keyword>
<evidence type="ECO:0000256" key="12">
    <source>
        <dbReference type="ARBA" id="ARBA00022801"/>
    </source>
</evidence>
<evidence type="ECO:0000256" key="13">
    <source>
        <dbReference type="ARBA" id="ARBA00022842"/>
    </source>
</evidence>
<comment type="subunit">
    <text evidence="4 15">Homodimer.</text>
</comment>
<keyword evidence="5 15" id="KW-0963">Cytoplasm</keyword>
<dbReference type="GO" id="GO:0005737">
    <property type="term" value="C:cytoplasm"/>
    <property type="evidence" value="ECO:0007669"/>
    <property type="project" value="UniProtKB-SubCell"/>
</dbReference>
<dbReference type="GO" id="GO:0019843">
    <property type="term" value="F:rRNA binding"/>
    <property type="evidence" value="ECO:0007669"/>
    <property type="project" value="UniProtKB-KW"/>
</dbReference>
<feature type="domain" description="DRBM" evidence="17">
    <location>
        <begin position="182"/>
        <end position="251"/>
    </location>
</feature>
<proteinExistence type="inferred from homology"/>
<keyword evidence="8 15" id="KW-0819">tRNA processing</keyword>
<keyword evidence="12 15" id="KW-0378">Hydrolase</keyword>
<dbReference type="InterPro" id="IPR011907">
    <property type="entry name" value="RNase_III"/>
</dbReference>
<dbReference type="NCBIfam" id="TIGR02191">
    <property type="entry name" value="RNaseIII"/>
    <property type="match status" value="1"/>
</dbReference>
<dbReference type="CDD" id="cd00593">
    <property type="entry name" value="RIBOc"/>
    <property type="match status" value="1"/>
</dbReference>
<comment type="function">
    <text evidence="15">Digests double-stranded RNA. Involved in the processing of primary rRNA transcript to yield the immediate precursors to the large and small rRNAs (23S and 16S). Processes some mRNAs, and tRNAs when they are encoded in the rRNA operon. Processes pre-crRNA and tracrRNA of type II CRISPR loci if present in the organism.</text>
</comment>
<keyword evidence="7 15" id="KW-0507">mRNA processing</keyword>
<dbReference type="InterPro" id="IPR000999">
    <property type="entry name" value="RNase_III_dom"/>
</dbReference>
<feature type="binding site" evidence="15">
    <location>
        <position position="142"/>
    </location>
    <ligand>
        <name>Mg(2+)</name>
        <dbReference type="ChEBI" id="CHEBI:18420"/>
    </ligand>
</feature>
<dbReference type="Gene3D" id="3.30.160.20">
    <property type="match status" value="1"/>
</dbReference>
<protein>
    <recommendedName>
        <fullName evidence="15">Ribonuclease 3</fullName>
        <ecNumber evidence="15">3.1.26.3</ecNumber>
    </recommendedName>
    <alternativeName>
        <fullName evidence="15">Ribonuclease III</fullName>
        <shortName evidence="15">RNase III</shortName>
    </alternativeName>
</protein>
<feature type="domain" description="RNase III" evidence="18">
    <location>
        <begin position="27"/>
        <end position="156"/>
    </location>
</feature>
<dbReference type="Pfam" id="PF14622">
    <property type="entry name" value="Ribonucleas_3_3"/>
    <property type="match status" value="1"/>
</dbReference>
<feature type="binding site" evidence="15">
    <location>
        <position position="145"/>
    </location>
    <ligand>
        <name>Mg(2+)</name>
        <dbReference type="ChEBI" id="CHEBI:18420"/>
    </ligand>
</feature>
<evidence type="ECO:0000256" key="15">
    <source>
        <dbReference type="HAMAP-Rule" id="MF_00104"/>
    </source>
</evidence>
<evidence type="ECO:0000256" key="3">
    <source>
        <dbReference type="ARBA" id="ARBA00010183"/>
    </source>
</evidence>
<dbReference type="FunFam" id="3.30.160.20:FF:000003">
    <property type="entry name" value="Ribonuclease 3"/>
    <property type="match status" value="1"/>
</dbReference>
<keyword evidence="14 15" id="KW-0694">RNA-binding</keyword>
<keyword evidence="13 15" id="KW-0460">Magnesium</keyword>
<dbReference type="GO" id="GO:0042802">
    <property type="term" value="F:identical protein binding"/>
    <property type="evidence" value="ECO:0007669"/>
    <property type="project" value="UniProtKB-ARBA"/>
</dbReference>
<feature type="compositionally biased region" description="Polar residues" evidence="16">
    <location>
        <begin position="246"/>
        <end position="255"/>
    </location>
</feature>
<evidence type="ECO:0000313" key="19">
    <source>
        <dbReference type="EMBL" id="HIW11853.1"/>
    </source>
</evidence>
<dbReference type="GO" id="GO:0006397">
    <property type="term" value="P:mRNA processing"/>
    <property type="evidence" value="ECO:0007669"/>
    <property type="project" value="UniProtKB-UniRule"/>
</dbReference>
<dbReference type="InterPro" id="IPR014720">
    <property type="entry name" value="dsRBD_dom"/>
</dbReference>
<comment type="similarity">
    <text evidence="3">Belongs to the ribonuclease III family.</text>
</comment>
<dbReference type="SUPFAM" id="SSF54768">
    <property type="entry name" value="dsRNA-binding domain-like"/>
    <property type="match status" value="1"/>
</dbReference>
<dbReference type="CDD" id="cd10845">
    <property type="entry name" value="DSRM_RNAse_III_family"/>
    <property type="match status" value="1"/>
</dbReference>
<dbReference type="GO" id="GO:0003725">
    <property type="term" value="F:double-stranded RNA binding"/>
    <property type="evidence" value="ECO:0007669"/>
    <property type="project" value="TreeGrafter"/>
</dbReference>
<evidence type="ECO:0000256" key="6">
    <source>
        <dbReference type="ARBA" id="ARBA00022552"/>
    </source>
</evidence>
<dbReference type="PANTHER" id="PTHR11207">
    <property type="entry name" value="RIBONUCLEASE III"/>
    <property type="match status" value="1"/>
</dbReference>
<dbReference type="GO" id="GO:0004525">
    <property type="term" value="F:ribonuclease III activity"/>
    <property type="evidence" value="ECO:0007669"/>
    <property type="project" value="UniProtKB-UniRule"/>
</dbReference>
<keyword evidence="10 15" id="KW-0479">Metal-binding</keyword>
<dbReference type="Proteomes" id="UP000823989">
    <property type="component" value="Unassembled WGS sequence"/>
</dbReference>
<keyword evidence="9 15" id="KW-0540">Nuclease</keyword>
<dbReference type="InterPro" id="IPR036389">
    <property type="entry name" value="RNase_III_sf"/>
</dbReference>
<evidence type="ECO:0000256" key="8">
    <source>
        <dbReference type="ARBA" id="ARBA00022694"/>
    </source>
</evidence>
<reference evidence="19" key="1">
    <citation type="journal article" date="2021" name="PeerJ">
        <title>Extensive microbial diversity within the chicken gut microbiome revealed by metagenomics and culture.</title>
        <authorList>
            <person name="Gilroy R."/>
            <person name="Ravi A."/>
            <person name="Getino M."/>
            <person name="Pursley I."/>
            <person name="Horton D.L."/>
            <person name="Alikhan N.F."/>
            <person name="Baker D."/>
            <person name="Gharbi K."/>
            <person name="Hall N."/>
            <person name="Watson M."/>
            <person name="Adriaenssens E.M."/>
            <person name="Foster-Nyarko E."/>
            <person name="Jarju S."/>
            <person name="Secka A."/>
            <person name="Antonio M."/>
            <person name="Oren A."/>
            <person name="Chaudhuri R.R."/>
            <person name="La Ragione R."/>
            <person name="Hildebrand F."/>
            <person name="Pallen M.J."/>
        </authorList>
    </citation>
    <scope>NUCLEOTIDE SEQUENCE</scope>
    <source>
        <strain evidence="19">ChiHjej13B12-752</strain>
    </source>
</reference>
<dbReference type="FunFam" id="1.10.1520.10:FF:000001">
    <property type="entry name" value="Ribonuclease 3"/>
    <property type="match status" value="1"/>
</dbReference>
<dbReference type="PROSITE" id="PS00517">
    <property type="entry name" value="RNASE_3_1"/>
    <property type="match status" value="1"/>
</dbReference>
<dbReference type="PROSITE" id="PS50142">
    <property type="entry name" value="RNASE_3_2"/>
    <property type="match status" value="1"/>
</dbReference>
<feature type="region of interest" description="Disordered" evidence="16">
    <location>
        <begin position="231"/>
        <end position="255"/>
    </location>
</feature>
<dbReference type="Gene3D" id="1.10.1520.10">
    <property type="entry name" value="Ribonuclease III domain"/>
    <property type="match status" value="1"/>
</dbReference>
<dbReference type="EC" id="3.1.26.3" evidence="15"/>
<gene>
    <name evidence="15 19" type="primary">rnc</name>
    <name evidence="19" type="ORF">H9891_01605</name>
</gene>
<evidence type="ECO:0000313" key="20">
    <source>
        <dbReference type="Proteomes" id="UP000823989"/>
    </source>
</evidence>
<evidence type="ECO:0000259" key="18">
    <source>
        <dbReference type="PROSITE" id="PS50142"/>
    </source>
</evidence>
<feature type="active site" evidence="15">
    <location>
        <position position="145"/>
    </location>
</feature>
<dbReference type="EMBL" id="DXHR01000003">
    <property type="protein sequence ID" value="HIW11853.1"/>
    <property type="molecule type" value="Genomic_DNA"/>
</dbReference>
<dbReference type="AlphaFoldDB" id="A0A9D1TYR5"/>
<dbReference type="GO" id="GO:0046872">
    <property type="term" value="F:metal ion binding"/>
    <property type="evidence" value="ECO:0007669"/>
    <property type="project" value="UniProtKB-KW"/>
</dbReference>
<keyword evidence="11 15" id="KW-0255">Endonuclease</keyword>
<accession>A0A9D1TYR5</accession>